<reference evidence="2" key="1">
    <citation type="submission" date="2009-11" db="EMBL/GenBank/DDBJ databases">
        <authorList>
            <consortium name="The Broad Institute Genome Sequencing Platform"/>
            <person name="Ward D."/>
            <person name="Feldgarden M."/>
            <person name="Earl A."/>
            <person name="Young S.K."/>
            <person name="Zeng Q."/>
            <person name="Koehrsen M."/>
            <person name="Alvarado L."/>
            <person name="Berlin A."/>
            <person name="Bochicchio J."/>
            <person name="Borenstein D."/>
            <person name="Chapman S.B."/>
            <person name="Chen Z."/>
            <person name="Engels R."/>
            <person name="Freedman E."/>
            <person name="Gellesch M."/>
            <person name="Goldberg J."/>
            <person name="Griggs A."/>
            <person name="Gujja S."/>
            <person name="Heilman E."/>
            <person name="Heiman D."/>
            <person name="Hepburn T."/>
            <person name="Howarth C."/>
            <person name="Jen D."/>
            <person name="Larson L."/>
            <person name="Lewis B."/>
            <person name="Mehta T."/>
            <person name="Park D."/>
            <person name="Pearson M."/>
            <person name="Roberts A."/>
            <person name="Saif S."/>
            <person name="Shea T."/>
            <person name="Shenoy N."/>
            <person name="Sisk P."/>
            <person name="Stolte C."/>
            <person name="Sykes S."/>
            <person name="Thomson T."/>
            <person name="Walk T."/>
            <person name="White J."/>
            <person name="Yandava C."/>
            <person name="Izard J."/>
            <person name="Baranova O.V."/>
            <person name="Blanton J.M."/>
            <person name="Tanner A.C."/>
            <person name="Dewhirst F.E."/>
            <person name="Haas B."/>
            <person name="Nusbaum C."/>
            <person name="Birren B."/>
        </authorList>
    </citation>
    <scope>NUCLEOTIDE SEQUENCE [LARGE SCALE GENOMIC DNA]</scope>
    <source>
        <strain evidence="2">1-1 BBBD Race 1</strain>
    </source>
</reference>
<dbReference type="EMBL" id="ADAS02004895">
    <property type="protein sequence ID" value="OAV85342.1"/>
    <property type="molecule type" value="Genomic_DNA"/>
</dbReference>
<dbReference type="EnsemblFungi" id="PTTG_30598-t43_1">
    <property type="protein sequence ID" value="PTTG_30598-t43_1-p1"/>
    <property type="gene ID" value="PTTG_30598"/>
</dbReference>
<name>A0A180FYI1_PUCT1</name>
<sequence>MSKRQGSTSKGKSAAPKERSSSPLASLASISQANAGDLTNEHILSNHKTRNLIGALDFKQTKLEGKINKINNHIKANHKQPPHFKQEQSTVIPAPTYSLNQKQFMKDPMALHRLIHSDVEYLQFSGKNYSAWERQVNMTLDFVFRCENFLSKPTNWVLVDDDQEPAVVILLRGLVEKKLQGIVNSLRQPKTIFEKLKARCKQNDRQNKLPLIGKLREFYLSKGQPSNDELLSQFQEFFLEIQQKKIANKEFFGLILQSIVRPPIDVDENLFRNNLNHRLNTSTTIPTLDTVCAQITQVEGELHTGTLKNPILINHMQPSQPAGQPSTRPQQNPQSSRPQTFGTKALANALAFKNTAPTA</sequence>
<feature type="region of interest" description="Disordered" evidence="1">
    <location>
        <begin position="315"/>
        <end position="344"/>
    </location>
</feature>
<dbReference type="OrthoDB" id="2506627at2759"/>
<dbReference type="Proteomes" id="UP000005240">
    <property type="component" value="Unassembled WGS sequence"/>
</dbReference>
<feature type="compositionally biased region" description="Polar residues" evidence="1">
    <location>
        <begin position="1"/>
        <end position="11"/>
    </location>
</feature>
<keyword evidence="4" id="KW-1185">Reference proteome</keyword>
<evidence type="ECO:0000256" key="1">
    <source>
        <dbReference type="SAM" id="MobiDB-lite"/>
    </source>
</evidence>
<dbReference type="STRING" id="630390.A0A180FYI1"/>
<organism evidence="2">
    <name type="scientific">Puccinia triticina (isolate 1-1 / race 1 (BBBD))</name>
    <name type="common">Brown leaf rust fungus</name>
    <dbReference type="NCBI Taxonomy" id="630390"/>
    <lineage>
        <taxon>Eukaryota</taxon>
        <taxon>Fungi</taxon>
        <taxon>Dikarya</taxon>
        <taxon>Basidiomycota</taxon>
        <taxon>Pucciniomycotina</taxon>
        <taxon>Pucciniomycetes</taxon>
        <taxon>Pucciniales</taxon>
        <taxon>Pucciniaceae</taxon>
        <taxon>Puccinia</taxon>
    </lineage>
</organism>
<evidence type="ECO:0000313" key="3">
    <source>
        <dbReference type="EnsemblFungi" id="PTTG_30598-t43_1-p1"/>
    </source>
</evidence>
<protein>
    <submittedName>
        <fullName evidence="2 3">Uncharacterized protein</fullName>
    </submittedName>
</protein>
<reference evidence="2" key="2">
    <citation type="submission" date="2016-05" db="EMBL/GenBank/DDBJ databases">
        <title>Comparative analysis highlights variable genome content of wheat rusts and divergence of the mating loci.</title>
        <authorList>
            <person name="Cuomo C.A."/>
            <person name="Bakkeren G."/>
            <person name="Szabo L."/>
            <person name="Khalil H."/>
            <person name="Joly D."/>
            <person name="Goldberg J."/>
            <person name="Young S."/>
            <person name="Zeng Q."/>
            <person name="Fellers J."/>
        </authorList>
    </citation>
    <scope>NUCLEOTIDE SEQUENCE [LARGE SCALE GENOMIC DNA]</scope>
    <source>
        <strain evidence="2">1-1 BBBD Race 1</strain>
    </source>
</reference>
<feature type="region of interest" description="Disordered" evidence="1">
    <location>
        <begin position="1"/>
        <end position="25"/>
    </location>
</feature>
<reference evidence="3" key="4">
    <citation type="submission" date="2025-05" db="UniProtKB">
        <authorList>
            <consortium name="EnsemblFungi"/>
        </authorList>
    </citation>
    <scope>IDENTIFICATION</scope>
    <source>
        <strain evidence="3">isolate 1-1 / race 1 (BBBD)</strain>
    </source>
</reference>
<accession>A0A180FYI1</accession>
<gene>
    <name evidence="2" type="ORF">PTTG_30598</name>
</gene>
<reference evidence="3 4" key="3">
    <citation type="journal article" date="2017" name="G3 (Bethesda)">
        <title>Comparative analysis highlights variable genome content of wheat rusts and divergence of the mating loci.</title>
        <authorList>
            <person name="Cuomo C.A."/>
            <person name="Bakkeren G."/>
            <person name="Khalil H.B."/>
            <person name="Panwar V."/>
            <person name="Joly D."/>
            <person name="Linning R."/>
            <person name="Sakthikumar S."/>
            <person name="Song X."/>
            <person name="Adiconis X."/>
            <person name="Fan L."/>
            <person name="Goldberg J.M."/>
            <person name="Levin J.Z."/>
            <person name="Young S."/>
            <person name="Zeng Q."/>
            <person name="Anikster Y."/>
            <person name="Bruce M."/>
            <person name="Wang M."/>
            <person name="Yin C."/>
            <person name="McCallum B."/>
            <person name="Szabo L.J."/>
            <person name="Hulbert S."/>
            <person name="Chen X."/>
            <person name="Fellers J.P."/>
        </authorList>
    </citation>
    <scope>NUCLEOTIDE SEQUENCE</scope>
    <source>
        <strain evidence="4">Isolate 1-1 / race 1 (BBBD)</strain>
        <strain evidence="3">isolate 1-1 / race 1 (BBBD)</strain>
    </source>
</reference>
<evidence type="ECO:0000313" key="4">
    <source>
        <dbReference type="Proteomes" id="UP000005240"/>
    </source>
</evidence>
<feature type="compositionally biased region" description="Low complexity" evidence="1">
    <location>
        <begin position="324"/>
        <end position="340"/>
    </location>
</feature>
<proteinExistence type="predicted"/>
<evidence type="ECO:0000313" key="2">
    <source>
        <dbReference type="EMBL" id="OAV85342.1"/>
    </source>
</evidence>
<feature type="non-terminal residue" evidence="2">
    <location>
        <position position="359"/>
    </location>
</feature>
<dbReference type="AlphaFoldDB" id="A0A180FYI1"/>
<dbReference type="VEuPathDB" id="FungiDB:PTTG_30598"/>